<gene>
    <name evidence="2" type="ORF">SSPSH_001864</name>
</gene>
<evidence type="ECO:0000313" key="2">
    <source>
        <dbReference type="EMBL" id="ERJ19255.1"/>
    </source>
</evidence>
<proteinExistence type="predicted"/>
<keyword evidence="3" id="KW-1185">Reference proteome</keyword>
<dbReference type="EMBL" id="AFNV02000011">
    <property type="protein sequence ID" value="ERJ19255.1"/>
    <property type="molecule type" value="Genomic_DNA"/>
</dbReference>
<reference evidence="2 3" key="2">
    <citation type="journal article" date="2013" name="PLoS ONE">
        <title>INDIGO - INtegrated Data Warehouse of MIcrobial GenOmes with Examples from the Red Sea Extremophiles.</title>
        <authorList>
            <person name="Alam I."/>
            <person name="Antunes A."/>
            <person name="Kamau A.A."/>
            <person name="Ba Alawi W."/>
            <person name="Kalkatawi M."/>
            <person name="Stingl U."/>
            <person name="Bajic V.B."/>
        </authorList>
    </citation>
    <scope>NUCLEOTIDE SEQUENCE [LARGE SCALE GENOMIC DNA]</scope>
    <source>
        <strain evidence="2 3">E1L3A</strain>
    </source>
</reference>
<dbReference type="RefSeq" id="WP_006914852.1">
    <property type="nucleotide sequence ID" value="NZ_AFNV02000011.1"/>
</dbReference>
<evidence type="ECO:0000256" key="1">
    <source>
        <dbReference type="SAM" id="Phobius"/>
    </source>
</evidence>
<organism evidence="2 3">
    <name type="scientific">Salinisphaera shabanensis E1L3A</name>
    <dbReference type="NCBI Taxonomy" id="1033802"/>
    <lineage>
        <taxon>Bacteria</taxon>
        <taxon>Pseudomonadati</taxon>
        <taxon>Pseudomonadota</taxon>
        <taxon>Gammaproteobacteria</taxon>
        <taxon>Salinisphaerales</taxon>
        <taxon>Salinisphaeraceae</taxon>
        <taxon>Salinisphaera</taxon>
    </lineage>
</organism>
<accession>U2EN22</accession>
<keyword evidence="1" id="KW-0812">Transmembrane</keyword>
<evidence type="ECO:0000313" key="3">
    <source>
        <dbReference type="Proteomes" id="UP000006242"/>
    </source>
</evidence>
<name>U2EN22_9GAMM</name>
<dbReference type="AlphaFoldDB" id="U2EN22"/>
<keyword evidence="1" id="KW-1133">Transmembrane helix</keyword>
<reference evidence="2 3" key="1">
    <citation type="journal article" date="2011" name="J. Bacteriol.">
        <title>Genome sequence of Salinisphaera shabanensis, a gammaproteobacterium from the harsh, variable environment of the brine-seawater interface of the Shaban Deep in the Red Sea.</title>
        <authorList>
            <person name="Antunes A."/>
            <person name="Alam I."/>
            <person name="Bajic V.B."/>
            <person name="Stingl U."/>
        </authorList>
    </citation>
    <scope>NUCLEOTIDE SEQUENCE [LARGE SCALE GENOMIC DNA]</scope>
    <source>
        <strain evidence="2 3">E1L3A</strain>
    </source>
</reference>
<protein>
    <submittedName>
        <fullName evidence="2">Uncharacterized protein</fullName>
    </submittedName>
</protein>
<sequence length="75" mass="8255">MSATDRLKEQIAYLKLWLGILVVTGISIGGWLVSNWDDSTWPLLMGAVVGLFSIAGGCRVLHAKIEEKINQLEDL</sequence>
<feature type="transmembrane region" description="Helical" evidence="1">
    <location>
        <begin position="39"/>
        <end position="61"/>
    </location>
</feature>
<keyword evidence="1" id="KW-0472">Membrane</keyword>
<dbReference type="STRING" id="1033802.SSPSH_001864"/>
<dbReference type="OrthoDB" id="7067280at2"/>
<feature type="transmembrane region" description="Helical" evidence="1">
    <location>
        <begin position="12"/>
        <end position="33"/>
    </location>
</feature>
<comment type="caution">
    <text evidence="2">The sequence shown here is derived from an EMBL/GenBank/DDBJ whole genome shotgun (WGS) entry which is preliminary data.</text>
</comment>
<dbReference type="Proteomes" id="UP000006242">
    <property type="component" value="Unassembled WGS sequence"/>
</dbReference>